<evidence type="ECO:0000256" key="4">
    <source>
        <dbReference type="ARBA" id="ARBA00022723"/>
    </source>
</evidence>
<comment type="catalytic activity">
    <reaction evidence="11">
        <text>cytidine + H2O + H(+) = uridine + NH4(+)</text>
        <dbReference type="Rhea" id="RHEA:16069"/>
        <dbReference type="ChEBI" id="CHEBI:15377"/>
        <dbReference type="ChEBI" id="CHEBI:15378"/>
        <dbReference type="ChEBI" id="CHEBI:16704"/>
        <dbReference type="ChEBI" id="CHEBI:17562"/>
        <dbReference type="ChEBI" id="CHEBI:28938"/>
        <dbReference type="EC" id="3.5.4.5"/>
    </reaction>
</comment>
<evidence type="ECO:0000313" key="14">
    <source>
        <dbReference type="Proteomes" id="UP000504632"/>
    </source>
</evidence>
<dbReference type="InterPro" id="IPR016193">
    <property type="entry name" value="Cytidine_deaminase-like"/>
</dbReference>
<dbReference type="FunCoup" id="A0A6J2VTY0">
    <property type="interactions" value="726"/>
</dbReference>
<evidence type="ECO:0000256" key="10">
    <source>
        <dbReference type="ARBA" id="ARBA00049252"/>
    </source>
</evidence>
<evidence type="ECO:0000256" key="11">
    <source>
        <dbReference type="ARBA" id="ARBA00049558"/>
    </source>
</evidence>
<comment type="catalytic activity">
    <reaction evidence="10">
        <text>2'-deoxycytidine + H2O + H(+) = 2'-deoxyuridine + NH4(+)</text>
        <dbReference type="Rhea" id="RHEA:13433"/>
        <dbReference type="ChEBI" id="CHEBI:15377"/>
        <dbReference type="ChEBI" id="CHEBI:15378"/>
        <dbReference type="ChEBI" id="CHEBI:15698"/>
        <dbReference type="ChEBI" id="CHEBI:16450"/>
        <dbReference type="ChEBI" id="CHEBI:28938"/>
        <dbReference type="EC" id="3.5.4.5"/>
    </reaction>
</comment>
<evidence type="ECO:0000256" key="6">
    <source>
        <dbReference type="ARBA" id="ARBA00022801"/>
    </source>
</evidence>
<evidence type="ECO:0000256" key="3">
    <source>
        <dbReference type="ARBA" id="ARBA00012783"/>
    </source>
</evidence>
<feature type="domain" description="CMP/dCMP-type deaminase" evidence="13">
    <location>
        <begin position="313"/>
        <end position="452"/>
    </location>
</feature>
<sequence>METSDKTDEQPKQEVDELRDICNGEAACNMTETSTQTSTVQVQGHGPRLSKVNLFTLLSLWMELFPRRESQQKKSSESSQDTGLVVVHERRVLGLHCSGSDLHAGQIAVIKHGPRLKGCDMYFSRKPCSTCLKMLINAGVSQILYWPGDTEISLLEEGEGAMGSSQGEALQDAAASEKLRCNSQTHIRVLLQPLADSMLQFVEETSQNCDFMEKISNDGPDINGLFREQYLKNLKHFSRIFLISDENQHRILFTKMGLENFFIEPYFRNLRQLMSDLIKVLSLVAASVQVLQEEYGFYDGETLSPNSQTLSQDVIRHCVIQARLLSYRTEDHKVGVGAVIWAEGKHSPCDGTGPMYLVGCGYNAYPGGSAYAEYPQTQKRQKGLHNKYRYIIHAEQNALTFRSAEIKEEENTMLFVSKCPCDECVPLIHGAGIKQIYTSDLDSGKRKHDISYLKFSKLHGVRKFIWQKKTVIGSEKGGLRTNGGVKHRRSEESELHNTKRLRS</sequence>
<feature type="region of interest" description="Disordered" evidence="12">
    <location>
        <begin position="477"/>
        <end position="503"/>
    </location>
</feature>
<dbReference type="GO" id="GO:0005737">
    <property type="term" value="C:cytoplasm"/>
    <property type="evidence" value="ECO:0007669"/>
    <property type="project" value="TreeGrafter"/>
</dbReference>
<protein>
    <recommendedName>
        <fullName evidence="8">Cytidine and dCMP deaminase domain-containing protein 1</fullName>
        <ecNumber evidence="3">3.5.4.5</ecNumber>
    </recommendedName>
    <alternativeName>
        <fullName evidence="9">Cytidine deaminase</fullName>
    </alternativeName>
</protein>
<dbReference type="EC" id="3.5.4.5" evidence="3"/>
<dbReference type="PANTHER" id="PTHR11086">
    <property type="entry name" value="DEOXYCYTIDYLATE DEAMINASE-RELATED"/>
    <property type="match status" value="1"/>
</dbReference>
<dbReference type="PROSITE" id="PS51747">
    <property type="entry name" value="CYT_DCMP_DEAMINASES_2"/>
    <property type="match status" value="2"/>
</dbReference>
<dbReference type="GeneID" id="115817387"/>
<dbReference type="InterPro" id="IPR015517">
    <property type="entry name" value="dCMP_deaminase-rel"/>
</dbReference>
<keyword evidence="14" id="KW-1185">Reference proteome</keyword>
<evidence type="ECO:0000256" key="2">
    <source>
        <dbReference type="ARBA" id="ARBA00006576"/>
    </source>
</evidence>
<dbReference type="Pfam" id="PF00383">
    <property type="entry name" value="dCMP_cyt_deam_1"/>
    <property type="match status" value="2"/>
</dbReference>
<dbReference type="InterPro" id="IPR016192">
    <property type="entry name" value="APOBEC/CMP_deaminase_Zn-bd"/>
</dbReference>
<evidence type="ECO:0000313" key="15">
    <source>
        <dbReference type="RefSeq" id="XP_030636535.1"/>
    </source>
</evidence>
<keyword evidence="7" id="KW-0862">Zinc</keyword>
<keyword evidence="4" id="KW-0479">Metal-binding</keyword>
<evidence type="ECO:0000256" key="7">
    <source>
        <dbReference type="ARBA" id="ARBA00022833"/>
    </source>
</evidence>
<dbReference type="AlphaFoldDB" id="A0A6J2VTY0"/>
<evidence type="ECO:0000256" key="1">
    <source>
        <dbReference type="ARBA" id="ARBA00001947"/>
    </source>
</evidence>
<dbReference type="InParanoid" id="A0A6J2VTY0"/>
<accession>A0A6J2VTY0</accession>
<dbReference type="GO" id="GO:0004132">
    <property type="term" value="F:dCMP deaminase activity"/>
    <property type="evidence" value="ECO:0007669"/>
    <property type="project" value="TreeGrafter"/>
</dbReference>
<comment type="cofactor">
    <cofactor evidence="1">
        <name>Zn(2+)</name>
        <dbReference type="ChEBI" id="CHEBI:29105"/>
    </cofactor>
</comment>
<dbReference type="InterPro" id="IPR002125">
    <property type="entry name" value="CMP_dCMP_dom"/>
</dbReference>
<dbReference type="SUPFAM" id="SSF53927">
    <property type="entry name" value="Cytidine deaminase-like"/>
    <property type="match status" value="2"/>
</dbReference>
<dbReference type="PANTHER" id="PTHR11086:SF14">
    <property type="entry name" value="CYTIDINE AND DCMP DEAMINASE DOMAIN-CONTAINING PROTEIN 1"/>
    <property type="match status" value="1"/>
</dbReference>
<evidence type="ECO:0000256" key="8">
    <source>
        <dbReference type="ARBA" id="ARBA00040574"/>
    </source>
</evidence>
<evidence type="ECO:0000256" key="9">
    <source>
        <dbReference type="ARBA" id="ARBA00041919"/>
    </source>
</evidence>
<evidence type="ECO:0000256" key="5">
    <source>
        <dbReference type="ARBA" id="ARBA00022737"/>
    </source>
</evidence>
<gene>
    <name evidence="15" type="primary">cdadc1</name>
</gene>
<dbReference type="CTD" id="81602"/>
<dbReference type="OrthoDB" id="6710946at2759"/>
<dbReference type="GO" id="GO:0008270">
    <property type="term" value="F:zinc ion binding"/>
    <property type="evidence" value="ECO:0007669"/>
    <property type="project" value="InterPro"/>
</dbReference>
<keyword evidence="6" id="KW-0378">Hydrolase</keyword>
<organism evidence="14 15">
    <name type="scientific">Chanos chanos</name>
    <name type="common">Milkfish</name>
    <name type="synonym">Mugil chanos</name>
    <dbReference type="NCBI Taxonomy" id="29144"/>
    <lineage>
        <taxon>Eukaryota</taxon>
        <taxon>Metazoa</taxon>
        <taxon>Chordata</taxon>
        <taxon>Craniata</taxon>
        <taxon>Vertebrata</taxon>
        <taxon>Euteleostomi</taxon>
        <taxon>Actinopterygii</taxon>
        <taxon>Neopterygii</taxon>
        <taxon>Teleostei</taxon>
        <taxon>Ostariophysi</taxon>
        <taxon>Gonorynchiformes</taxon>
        <taxon>Chanidae</taxon>
        <taxon>Chanos</taxon>
    </lineage>
</organism>
<comment type="similarity">
    <text evidence="2">Belongs to the cytidine and deoxycytidylate deaminase family.</text>
</comment>
<proteinExistence type="inferred from homology"/>
<name>A0A6J2VTY0_CHACN</name>
<dbReference type="RefSeq" id="XP_030636535.1">
    <property type="nucleotide sequence ID" value="XM_030780675.1"/>
</dbReference>
<reference evidence="15" key="1">
    <citation type="submission" date="2025-08" db="UniProtKB">
        <authorList>
            <consortium name="RefSeq"/>
        </authorList>
    </citation>
    <scope>IDENTIFICATION</scope>
</reference>
<dbReference type="Gene3D" id="3.40.140.10">
    <property type="entry name" value="Cytidine Deaminase, domain 2"/>
    <property type="match status" value="2"/>
</dbReference>
<dbReference type="PROSITE" id="PS00903">
    <property type="entry name" value="CYT_DCMP_DEAMINASES_1"/>
    <property type="match status" value="1"/>
</dbReference>
<feature type="domain" description="CMP/dCMP-type deaminase" evidence="13">
    <location>
        <begin position="60"/>
        <end position="177"/>
    </location>
</feature>
<evidence type="ECO:0000259" key="13">
    <source>
        <dbReference type="PROSITE" id="PS51747"/>
    </source>
</evidence>
<evidence type="ECO:0000256" key="12">
    <source>
        <dbReference type="SAM" id="MobiDB-lite"/>
    </source>
</evidence>
<dbReference type="FunFam" id="3.40.140.10:FF:000030">
    <property type="entry name" value="Cytidine and dCMP deaminase domain-containing protein 1"/>
    <property type="match status" value="1"/>
</dbReference>
<keyword evidence="5" id="KW-0677">Repeat</keyword>
<dbReference type="Proteomes" id="UP000504632">
    <property type="component" value="Chromosome 7"/>
</dbReference>